<organism evidence="2">
    <name type="scientific">uncultured Thermomicrobiales bacterium</name>
    <dbReference type="NCBI Taxonomy" id="1645740"/>
    <lineage>
        <taxon>Bacteria</taxon>
        <taxon>Pseudomonadati</taxon>
        <taxon>Thermomicrobiota</taxon>
        <taxon>Thermomicrobia</taxon>
        <taxon>Thermomicrobiales</taxon>
        <taxon>environmental samples</taxon>
    </lineage>
</organism>
<dbReference type="AlphaFoldDB" id="A0A6J4VJQ5"/>
<name>A0A6J4VJQ5_9BACT</name>
<feature type="non-terminal residue" evidence="2">
    <location>
        <position position="58"/>
    </location>
</feature>
<feature type="non-terminal residue" evidence="2">
    <location>
        <position position="1"/>
    </location>
</feature>
<accession>A0A6J4VJQ5</accession>
<feature type="compositionally biased region" description="Polar residues" evidence="1">
    <location>
        <begin position="1"/>
        <end position="19"/>
    </location>
</feature>
<proteinExistence type="predicted"/>
<gene>
    <name evidence="2" type="ORF">AVDCRST_MAG87-3283</name>
</gene>
<protein>
    <submittedName>
        <fullName evidence="2">Uncharacterized protein</fullName>
    </submittedName>
</protein>
<evidence type="ECO:0000313" key="2">
    <source>
        <dbReference type="EMBL" id="CAA9580365.1"/>
    </source>
</evidence>
<sequence length="58" mass="6052">WSGSSCTSWCSMPSPSNPNGVRDRGPRSGVQGQRATCPAVPDSASILQRFSRTGAAID</sequence>
<reference evidence="2" key="1">
    <citation type="submission" date="2020-02" db="EMBL/GenBank/DDBJ databases">
        <authorList>
            <person name="Meier V. D."/>
        </authorList>
    </citation>
    <scope>NUCLEOTIDE SEQUENCE</scope>
    <source>
        <strain evidence="2">AVDCRST_MAG87</strain>
    </source>
</reference>
<feature type="region of interest" description="Disordered" evidence="1">
    <location>
        <begin position="1"/>
        <end position="44"/>
    </location>
</feature>
<evidence type="ECO:0000256" key="1">
    <source>
        <dbReference type="SAM" id="MobiDB-lite"/>
    </source>
</evidence>
<dbReference type="EMBL" id="CADCWJ010000720">
    <property type="protein sequence ID" value="CAA9580365.1"/>
    <property type="molecule type" value="Genomic_DNA"/>
</dbReference>